<evidence type="ECO:0000313" key="3">
    <source>
        <dbReference type="Proteomes" id="UP000325577"/>
    </source>
</evidence>
<dbReference type="EMBL" id="CM018042">
    <property type="protein sequence ID" value="KAA8532241.1"/>
    <property type="molecule type" value="Genomic_DNA"/>
</dbReference>
<keyword evidence="3" id="KW-1185">Reference proteome</keyword>
<reference evidence="2 3" key="1">
    <citation type="submission" date="2019-09" db="EMBL/GenBank/DDBJ databases">
        <title>A chromosome-level genome assembly of the Chinese tupelo Nyssa sinensis.</title>
        <authorList>
            <person name="Yang X."/>
            <person name="Kang M."/>
            <person name="Yang Y."/>
            <person name="Xiong H."/>
            <person name="Wang M."/>
            <person name="Zhang Z."/>
            <person name="Wang Z."/>
            <person name="Wu H."/>
            <person name="Ma T."/>
            <person name="Liu J."/>
            <person name="Xi Z."/>
        </authorList>
    </citation>
    <scope>NUCLEOTIDE SEQUENCE [LARGE SCALE GENOMIC DNA]</scope>
    <source>
        <strain evidence="2">J267</strain>
        <tissue evidence="2">Leaf</tissue>
    </source>
</reference>
<protein>
    <submittedName>
        <fullName evidence="2">Uncharacterized protein</fullName>
    </submittedName>
</protein>
<feature type="region of interest" description="Disordered" evidence="1">
    <location>
        <begin position="398"/>
        <end position="417"/>
    </location>
</feature>
<proteinExistence type="predicted"/>
<organism evidence="2 3">
    <name type="scientific">Nyssa sinensis</name>
    <dbReference type="NCBI Taxonomy" id="561372"/>
    <lineage>
        <taxon>Eukaryota</taxon>
        <taxon>Viridiplantae</taxon>
        <taxon>Streptophyta</taxon>
        <taxon>Embryophyta</taxon>
        <taxon>Tracheophyta</taxon>
        <taxon>Spermatophyta</taxon>
        <taxon>Magnoliopsida</taxon>
        <taxon>eudicotyledons</taxon>
        <taxon>Gunneridae</taxon>
        <taxon>Pentapetalae</taxon>
        <taxon>asterids</taxon>
        <taxon>Cornales</taxon>
        <taxon>Nyssaceae</taxon>
        <taxon>Nyssa</taxon>
    </lineage>
</organism>
<feature type="region of interest" description="Disordered" evidence="1">
    <location>
        <begin position="199"/>
        <end position="220"/>
    </location>
</feature>
<evidence type="ECO:0000313" key="2">
    <source>
        <dbReference type="EMBL" id="KAA8532241.1"/>
    </source>
</evidence>
<accession>A0A5J5AT97</accession>
<gene>
    <name evidence="2" type="ORF">F0562_032274</name>
</gene>
<sequence length="417" mass="44364">MASFHPSSVEINVFYTTKNASHSEQATVPITKSHLQVGSLNTTQDNTVSSGFSDSELPADHVASDHLQAQSPSPDVQNQMGAVVQSTPLAGIHAPKDVHAVAIEEIAYHDKGKFIPQVALDLEKEFGGFSYESSFMMEPELATLSITQETGAHGKERRKTHPAVRATPSIARRSGLSSFSTTQAHYVSTGEVRRVDLTAGNGGFQKTTPFSDPSRADSDKTSNRAILQLTNPVSMAKQIDSPCLTHSRMGPKAAATFVVKHAVVSSLNPAEKAICPIKPTFPSVTHNLSPYACSSSAAAYVSNGSCPPPTTSNVQLYTEVQPTTHKSISVDSQIASHMAVYVSAPHTIAGHNSKEAYHLCSYAPHKNSKGPASLVNDVIPYGSQQFPSTVLKDADHADMPSTEIAPGPTVSQLQLSP</sequence>
<dbReference type="Proteomes" id="UP000325577">
    <property type="component" value="Linkage Group LG19"/>
</dbReference>
<evidence type="ECO:0000256" key="1">
    <source>
        <dbReference type="SAM" id="MobiDB-lite"/>
    </source>
</evidence>
<dbReference type="AlphaFoldDB" id="A0A5J5AT97"/>
<name>A0A5J5AT97_9ASTE</name>